<comment type="caution">
    <text evidence="2">The sequence shown here is derived from an EMBL/GenBank/DDBJ whole genome shotgun (WGS) entry which is preliminary data.</text>
</comment>
<feature type="compositionally biased region" description="Polar residues" evidence="1">
    <location>
        <begin position="869"/>
        <end position="879"/>
    </location>
</feature>
<feature type="compositionally biased region" description="Low complexity" evidence="1">
    <location>
        <begin position="300"/>
        <end position="315"/>
    </location>
</feature>
<evidence type="ECO:0000313" key="3">
    <source>
        <dbReference type="Proteomes" id="UP000617340"/>
    </source>
</evidence>
<feature type="compositionally biased region" description="Basic and acidic residues" evidence="1">
    <location>
        <begin position="473"/>
        <end position="490"/>
    </location>
</feature>
<feature type="compositionally biased region" description="Polar residues" evidence="1">
    <location>
        <begin position="546"/>
        <end position="560"/>
    </location>
</feature>
<feature type="region of interest" description="Disordered" evidence="1">
    <location>
        <begin position="1047"/>
        <end position="1070"/>
    </location>
</feature>
<feature type="compositionally biased region" description="Polar residues" evidence="1">
    <location>
        <begin position="909"/>
        <end position="927"/>
    </location>
</feature>
<feature type="compositionally biased region" description="Polar residues" evidence="1">
    <location>
        <begin position="515"/>
        <end position="526"/>
    </location>
</feature>
<gene>
    <name evidence="2" type="ORF">HZH68_004054</name>
</gene>
<feature type="compositionally biased region" description="Low complexity" evidence="1">
    <location>
        <begin position="1047"/>
        <end position="1063"/>
    </location>
</feature>
<feature type="compositionally biased region" description="Basic and acidic residues" evidence="1">
    <location>
        <begin position="332"/>
        <end position="342"/>
    </location>
</feature>
<name>A0A834KN21_VESGE</name>
<keyword evidence="3" id="KW-1185">Reference proteome</keyword>
<feature type="region of interest" description="Disordered" evidence="1">
    <location>
        <begin position="446"/>
        <end position="560"/>
    </location>
</feature>
<feature type="region of interest" description="Disordered" evidence="1">
    <location>
        <begin position="206"/>
        <end position="369"/>
    </location>
</feature>
<dbReference type="AlphaFoldDB" id="A0A834KN21"/>
<protein>
    <submittedName>
        <fullName evidence="2">Uncharacterized protein</fullName>
    </submittedName>
</protein>
<feature type="region of interest" description="Disordered" evidence="1">
    <location>
        <begin position="901"/>
        <end position="970"/>
    </location>
</feature>
<feature type="compositionally biased region" description="Low complexity" evidence="1">
    <location>
        <begin position="527"/>
        <end position="540"/>
    </location>
</feature>
<feature type="compositionally biased region" description="Low complexity" evidence="1">
    <location>
        <begin position="258"/>
        <end position="267"/>
    </location>
</feature>
<proteinExistence type="predicted"/>
<dbReference type="Proteomes" id="UP000617340">
    <property type="component" value="Unassembled WGS sequence"/>
</dbReference>
<feature type="compositionally biased region" description="Polar residues" evidence="1">
    <location>
        <begin position="343"/>
        <end position="356"/>
    </location>
</feature>
<accession>A0A834KN21</accession>
<feature type="compositionally biased region" description="Low complexity" evidence="1">
    <location>
        <begin position="360"/>
        <end position="369"/>
    </location>
</feature>
<feature type="region of interest" description="Disordered" evidence="1">
    <location>
        <begin position="840"/>
        <end position="879"/>
    </location>
</feature>
<dbReference type="EMBL" id="JACSDZ010000003">
    <property type="protein sequence ID" value="KAF7409673.1"/>
    <property type="molecule type" value="Genomic_DNA"/>
</dbReference>
<evidence type="ECO:0000313" key="2">
    <source>
        <dbReference type="EMBL" id="KAF7409673.1"/>
    </source>
</evidence>
<feature type="compositionally biased region" description="Basic residues" evidence="1">
    <location>
        <begin position="232"/>
        <end position="241"/>
    </location>
</feature>
<feature type="compositionally biased region" description="Polar residues" evidence="1">
    <location>
        <begin position="942"/>
        <end position="970"/>
    </location>
</feature>
<feature type="compositionally biased region" description="Polar residues" evidence="1">
    <location>
        <begin position="446"/>
        <end position="472"/>
    </location>
</feature>
<feature type="compositionally biased region" description="Polar residues" evidence="1">
    <location>
        <begin position="842"/>
        <end position="854"/>
    </location>
</feature>
<organism evidence="2 3">
    <name type="scientific">Vespula germanica</name>
    <name type="common">German yellow jacket</name>
    <name type="synonym">Paravespula germanica</name>
    <dbReference type="NCBI Taxonomy" id="30212"/>
    <lineage>
        <taxon>Eukaryota</taxon>
        <taxon>Metazoa</taxon>
        <taxon>Ecdysozoa</taxon>
        <taxon>Arthropoda</taxon>
        <taxon>Hexapoda</taxon>
        <taxon>Insecta</taxon>
        <taxon>Pterygota</taxon>
        <taxon>Neoptera</taxon>
        <taxon>Endopterygota</taxon>
        <taxon>Hymenoptera</taxon>
        <taxon>Apocrita</taxon>
        <taxon>Aculeata</taxon>
        <taxon>Vespoidea</taxon>
        <taxon>Vespidae</taxon>
        <taxon>Vespinae</taxon>
        <taxon>Vespula</taxon>
    </lineage>
</organism>
<evidence type="ECO:0000256" key="1">
    <source>
        <dbReference type="SAM" id="MobiDB-lite"/>
    </source>
</evidence>
<sequence length="1070" mass="111531">MNLQMQQPPHVETWIGSICDISKFYEMQMLPSECVGWDSWIELLGEDLWAALFQHCVELSSGTFGGSLEQLNPSRLAPVLPTILQRAVHTPGGLGSFAGSNSAAFSSASANAYAGSVASAISSANAFTGGTFPSKNPDGTYGLTHQQGISAGSGSYVGLGSINPDSNKFGSPHQAFGTKGSYNDNKSQTVCSGCPNVKEKWELDNYDDQSEEEPQEEEEEDDCDDGQYRPEHHYHHHKSKVDKKQEQQTVSSVHKIGNNDQYNYNQTNDKDGYTTSDNKGQENIHDGRYNNYGNSGHVGANNQNLNNNYNANQHNTGALKDSLHPSSSWTDINKKKENENKNSDNSGVVTPTSTIGKNYGNTNIGATGGITPSQINLGLTRGTNEDCSNTKSGSRANCVESIADSNSNQAPVKLSQSNIKKTINAISSEGNRATTECNNLHGNCDSSKTGETAQYQSTSVDSTNNLQNGYTDSTEKKNKQHSYDQEKTGQWRDQPNKGNLPSGHAGNVGAGSGCTPGNTPIPTQTYGTVGSGPSNVGVGNKPHSYDQLNTGQWRDQPNRGNLPSGPIGNVGAGSGCTPGGSSICTSEIPSVQKTIPTSSYSFGTVTTGPYQSNKNTKQSGNCGAFSSSTCVSSTGVPIGNSQKIDGGIGSGHNVHGQTNSGNKNSYQLNAGNPFLYGGQDNLKPFTHTTSSPIFITSNVDSIGTTSKPIGFGNPFLDGTISNTFGTEHDKHNTGMNPIKSDPLNKPIGTGNPFLTNSGNGGSKSSTPIYSGASIGSISSPSILPSVTTVLPIGQNNPFLEVSGGNVNKYPPGVYPSVAENNKNVFSGSGTSANKEFPKSEVGITSSGSNPNTNRGVKGGNQHNKIFGNVATSNAGSLSTGNVDTDKSTGLNIPNAYNNNNNVGHGASSLPGTANINKPSYTLSTSPESYGHKDMLPRANGSDGATNGNGNSPSNSLINGHNANGQFNPQITNAGAESFAGAHAGSFASSFSSSQASSSSSSFASSKSGSYTANGDPNVLHQLNRNWPFDIATSVSGASSWPSLNAGSHASAFASSSAGSWSGSEPIGVKS</sequence>
<feature type="compositionally biased region" description="Basic and acidic residues" evidence="1">
    <location>
        <begin position="279"/>
        <end position="288"/>
    </location>
</feature>
<feature type="compositionally biased region" description="Acidic residues" evidence="1">
    <location>
        <begin position="206"/>
        <end position="225"/>
    </location>
</feature>
<reference evidence="2" key="1">
    <citation type="journal article" date="2020" name="G3 (Bethesda)">
        <title>High-Quality Assemblies for Three Invasive Social Wasps from the &lt;i&gt;Vespula&lt;/i&gt; Genus.</title>
        <authorList>
            <person name="Harrop T.W.R."/>
            <person name="Guhlin J."/>
            <person name="McLaughlin G.M."/>
            <person name="Permina E."/>
            <person name="Stockwell P."/>
            <person name="Gilligan J."/>
            <person name="Le Lec M.F."/>
            <person name="Gruber M.A.M."/>
            <person name="Quinn O."/>
            <person name="Lovegrove M."/>
            <person name="Duncan E.J."/>
            <person name="Remnant E.J."/>
            <person name="Van Eeckhoven J."/>
            <person name="Graham B."/>
            <person name="Knapp R.A."/>
            <person name="Langford K.W."/>
            <person name="Kronenberg Z."/>
            <person name="Press M.O."/>
            <person name="Eacker S.M."/>
            <person name="Wilson-Rankin E.E."/>
            <person name="Purcell J."/>
            <person name="Lester P.J."/>
            <person name="Dearden P.K."/>
        </authorList>
    </citation>
    <scope>NUCLEOTIDE SEQUENCE</scope>
    <source>
        <strain evidence="2">Linc-1</strain>
    </source>
</reference>